<reference evidence="3" key="1">
    <citation type="submission" date="2023-06" db="EMBL/GenBank/DDBJ databases">
        <title>Draft genome sequence of Nocardioides sp. SOB77.</title>
        <authorList>
            <person name="Zhang G."/>
        </authorList>
    </citation>
    <scope>NUCLEOTIDE SEQUENCE</scope>
    <source>
        <strain evidence="3">SOB77</strain>
    </source>
</reference>
<dbReference type="InterPro" id="IPR050703">
    <property type="entry name" value="Flavin_MAO"/>
</dbReference>
<dbReference type="GO" id="GO:0016491">
    <property type="term" value="F:oxidoreductase activity"/>
    <property type="evidence" value="ECO:0007669"/>
    <property type="project" value="UniProtKB-KW"/>
</dbReference>
<keyword evidence="4" id="KW-1185">Reference proteome</keyword>
<dbReference type="InterPro" id="IPR002937">
    <property type="entry name" value="Amino_oxidase"/>
</dbReference>
<sequence length="429" mass="45961">MDSVDIAVVGAGFAGLRAARDLSETGRSVILLEAAHRVGGRAYSRQSTTDPGTVVEVGGAYFHRHHHGRLAAEVDRYRIATQAAASHTVFRNKLGPGQRDAALPVPVEEAVDAERVLYQLIRDAHRIDPSAGLENQGLEDLDISAHDYLDALKAPPVTNQLLRSWIWNMMGQRVEDASALWVLQCVASHGYSVLGVVLSLDEVMPHGTGALTSAMANDVPDLRLGEPVHGLRQDSSGVEIAYGKDRVLTAKHAVVAAPLNAMSGLRFDPALTGARADVVREGHGGRGLKLLIQVQGVPAGISCTGDGTFPTLYDYLPSSDGGRILVGFTDRDSLDPADDAAIERAVHYYLPEAVVVGVDYHDWTADPYVRAPWVSPRIGQATRAHKSLGERHGRIHFAGSDVSLLFPGYIEGALETADRVLTEVAAHPA</sequence>
<feature type="domain" description="Amine oxidase" evidence="2">
    <location>
        <begin position="13"/>
        <end position="420"/>
    </location>
</feature>
<evidence type="ECO:0000313" key="4">
    <source>
        <dbReference type="Proteomes" id="UP001168620"/>
    </source>
</evidence>
<evidence type="ECO:0000259" key="2">
    <source>
        <dbReference type="Pfam" id="PF01593"/>
    </source>
</evidence>
<dbReference type="Gene3D" id="3.50.50.60">
    <property type="entry name" value="FAD/NAD(P)-binding domain"/>
    <property type="match status" value="2"/>
</dbReference>
<dbReference type="Gene3D" id="3.90.660.10">
    <property type="match status" value="2"/>
</dbReference>
<keyword evidence="3" id="KW-0560">Oxidoreductase</keyword>
<dbReference type="EC" id="1.-.-.-" evidence="3"/>
<name>A0ABT8FCE7_9ACTN</name>
<comment type="similarity">
    <text evidence="1">Belongs to the flavin monoamine oxidase family.</text>
</comment>
<organism evidence="3 4">
    <name type="scientific">Nocardioides oceani</name>
    <dbReference type="NCBI Taxonomy" id="3058369"/>
    <lineage>
        <taxon>Bacteria</taxon>
        <taxon>Bacillati</taxon>
        <taxon>Actinomycetota</taxon>
        <taxon>Actinomycetes</taxon>
        <taxon>Propionibacteriales</taxon>
        <taxon>Nocardioidaceae</taxon>
        <taxon>Nocardioides</taxon>
    </lineage>
</organism>
<dbReference type="InterPro" id="IPR036188">
    <property type="entry name" value="FAD/NAD-bd_sf"/>
</dbReference>
<dbReference type="PANTHER" id="PTHR43563">
    <property type="entry name" value="AMINE OXIDASE"/>
    <property type="match status" value="1"/>
</dbReference>
<dbReference type="RefSeq" id="WP_300951241.1">
    <property type="nucleotide sequence ID" value="NZ_JAUHJQ010000001.1"/>
</dbReference>
<dbReference type="SUPFAM" id="SSF51905">
    <property type="entry name" value="FAD/NAD(P)-binding domain"/>
    <property type="match status" value="1"/>
</dbReference>
<dbReference type="Proteomes" id="UP001168620">
    <property type="component" value="Unassembled WGS sequence"/>
</dbReference>
<dbReference type="Pfam" id="PF01593">
    <property type="entry name" value="Amino_oxidase"/>
    <property type="match status" value="1"/>
</dbReference>
<gene>
    <name evidence="3" type="ORF">QWY28_05295</name>
</gene>
<protein>
    <submittedName>
        <fullName evidence="3">NAD(P)/FAD-dependent oxidoreductase</fullName>
        <ecNumber evidence="3">1.-.-.-</ecNumber>
    </submittedName>
</protein>
<dbReference type="EMBL" id="JAUHJQ010000001">
    <property type="protein sequence ID" value="MDN4172348.1"/>
    <property type="molecule type" value="Genomic_DNA"/>
</dbReference>
<proteinExistence type="inferred from homology"/>
<evidence type="ECO:0000256" key="1">
    <source>
        <dbReference type="ARBA" id="ARBA00005995"/>
    </source>
</evidence>
<evidence type="ECO:0000313" key="3">
    <source>
        <dbReference type="EMBL" id="MDN4172348.1"/>
    </source>
</evidence>
<accession>A0ABT8FCE7</accession>
<comment type="caution">
    <text evidence="3">The sequence shown here is derived from an EMBL/GenBank/DDBJ whole genome shotgun (WGS) entry which is preliminary data.</text>
</comment>
<dbReference type="PANTHER" id="PTHR43563:SF14">
    <property type="entry name" value="AMINE OXIDASE"/>
    <property type="match status" value="1"/>
</dbReference>